<evidence type="ECO:0000256" key="8">
    <source>
        <dbReference type="ARBA" id="ARBA00022741"/>
    </source>
</evidence>
<dbReference type="InterPro" id="IPR003594">
    <property type="entry name" value="HATPase_dom"/>
</dbReference>
<sequence>MSVHAPRRRHIGLRARLVLLVLAALGPLAAFQVYDLLHQRERLIAEAIEGVQLSTRIGAERYQDAISDARNTLDLLARVPAVVDGSPEACSQFLDTVLASRPWASGFFLVDAAGRISCSTVSRAIGLDVAERDWYRKTLTSAAFTLSDFYVSLVRKQPTIAAALPLTTAVGMTAPPVLMVNLDLGWFDQLAANLGRDNGATILLVDDKGRGLSRFPALPEIVGKDLTQVDAVRESLTHDSGVYQGRGIGGVERIFGYLRLPETGARLMVSLDRGAVLAPIDAAILRSGLLFLAISALLAGAIWLAGRKIFVEPLVEAGRALRDSETFLRGVIDGSGDCIKVLDLSGHLEFISRNGQCLMEVDDVDAVIGKSFVEMWPEETRGLAAEMVELARSGVPARFTAPILTGKGNVLHVDVLITAIRGVDGAPERLVAIARDVTRLHAVEMDLRRKTTLLEATLANMDQGLILVDAHGHVAVSNRRASELLELPNDLMASGPSYRLVREHQRQARRWGTLICEAKSAWHLDDDRRSSDVRCQRRSADGHVLEIRTVPLDDGGVLQTFTDITHLTRAEDAAREAETLFRGLFDHATDLLFVHQVGLDGSFTLEDLNPRAAEAIGVAADGVCGRTLEAVLPAAAAARARADLERTLAAGKPMRYEHGASSAQDGQTWELIHVPLREGGVDGRISRIFASARDITHLRIAERAAKESEARYRLLADHGSDLIVLGRPNGERSYISPAVTAMLGYTVEEAHAISMREWIHPDDVATVFATTRGLNAERSTGSVIYRLKRKDGAYIWAEAAFQYVQTEGDVRIITAIRDVSERQRHADELRNAKEVAELAKARADQASQAKTDFLASMSHEIRTPLNAVIGFTGLIIDREADLPGDVRRHAKLVQSAGAALLTIVDDILDFAKVESGAIELEQRPFALAALVDNCVSIGRGSIRNKPLDIEVKIDARLPSAYLGDEARLRQILLNLLNNAIKFTHEGYIALSVRHEASLYQGERLRFSVSDTGIGIPKDKQARLFQRFSQADSAINRSFGGTGLGLAICRSLVELMGGEIGVFSDEGCGSTFWFTVVLPRTRLVAELHIPGAKAIDRASEGRDLLLVEDVEINQELARLVLESGGYRVDVIGDGASAVEAVQAKRYDLVLMDVQMPGMDGLAATRLIRGNERPGTRLPIIAMTANVLPEQVRQFLAAGMDDHVGKPFKRDVLFTALNKWLSTSPDSRHSQETRSANNRSMM</sequence>
<dbReference type="SMART" id="SM00091">
    <property type="entry name" value="PAS"/>
    <property type="match status" value="4"/>
</dbReference>
<evidence type="ECO:0000256" key="12">
    <source>
        <dbReference type="ARBA" id="ARBA00023012"/>
    </source>
</evidence>
<feature type="domain" description="PAC" evidence="20">
    <location>
        <begin position="397"/>
        <end position="449"/>
    </location>
</feature>
<dbReference type="InterPro" id="IPR001610">
    <property type="entry name" value="PAC"/>
</dbReference>
<evidence type="ECO:0000256" key="5">
    <source>
        <dbReference type="ARBA" id="ARBA00022553"/>
    </source>
</evidence>
<gene>
    <name evidence="21" type="primary">rcsC_27</name>
    <name evidence="21" type="ORF">OCOJLMKI_3088</name>
</gene>
<dbReference type="Gene3D" id="3.40.50.2300">
    <property type="match status" value="1"/>
</dbReference>
<keyword evidence="15" id="KW-0175">Coiled coil</keyword>
<dbReference type="Pfam" id="PF00512">
    <property type="entry name" value="HisKA"/>
    <property type="match status" value="1"/>
</dbReference>
<dbReference type="SMART" id="SM00448">
    <property type="entry name" value="REC"/>
    <property type="match status" value="1"/>
</dbReference>
<organism evidence="21 22">
    <name type="scientific">Methylobacterium iners</name>
    <dbReference type="NCBI Taxonomy" id="418707"/>
    <lineage>
        <taxon>Bacteria</taxon>
        <taxon>Pseudomonadati</taxon>
        <taxon>Pseudomonadota</taxon>
        <taxon>Alphaproteobacteria</taxon>
        <taxon>Hyphomicrobiales</taxon>
        <taxon>Methylobacteriaceae</taxon>
        <taxon>Methylobacterium</taxon>
    </lineage>
</organism>
<dbReference type="PANTHER" id="PTHR43047:SF78">
    <property type="entry name" value="SENSORY_REGULATORY PROTEIN RPFC"/>
    <property type="match status" value="1"/>
</dbReference>
<dbReference type="SMART" id="SM00387">
    <property type="entry name" value="HATPase_c"/>
    <property type="match status" value="1"/>
</dbReference>
<evidence type="ECO:0000256" key="9">
    <source>
        <dbReference type="ARBA" id="ARBA00022777"/>
    </source>
</evidence>
<evidence type="ECO:0000259" key="20">
    <source>
        <dbReference type="PROSITE" id="PS50113"/>
    </source>
</evidence>
<evidence type="ECO:0000256" key="14">
    <source>
        <dbReference type="PROSITE-ProRule" id="PRU00169"/>
    </source>
</evidence>
<evidence type="ECO:0000256" key="15">
    <source>
        <dbReference type="SAM" id="Coils"/>
    </source>
</evidence>
<keyword evidence="10" id="KW-0067">ATP-binding</keyword>
<evidence type="ECO:0000259" key="17">
    <source>
        <dbReference type="PROSITE" id="PS50109"/>
    </source>
</evidence>
<feature type="domain" description="Histidine kinase" evidence="17">
    <location>
        <begin position="856"/>
        <end position="1079"/>
    </location>
</feature>
<dbReference type="InterPro" id="IPR000700">
    <property type="entry name" value="PAS-assoc_C"/>
</dbReference>
<keyword evidence="13" id="KW-0472">Membrane</keyword>
<dbReference type="PRINTS" id="PR00344">
    <property type="entry name" value="BCTRLSENSOR"/>
</dbReference>
<reference evidence="21" key="2">
    <citation type="submission" date="2021-08" db="EMBL/GenBank/DDBJ databases">
        <authorList>
            <person name="Tani A."/>
            <person name="Ola A."/>
            <person name="Ogura Y."/>
            <person name="Katsura K."/>
            <person name="Hayashi T."/>
        </authorList>
    </citation>
    <scope>NUCLEOTIDE SEQUENCE</scope>
    <source>
        <strain evidence="21">DSM 19015</strain>
    </source>
</reference>
<dbReference type="GO" id="GO:0016301">
    <property type="term" value="F:kinase activity"/>
    <property type="evidence" value="ECO:0007669"/>
    <property type="project" value="UniProtKB-KW"/>
</dbReference>
<dbReference type="Pfam" id="PF00072">
    <property type="entry name" value="Response_reg"/>
    <property type="match status" value="1"/>
</dbReference>
<evidence type="ECO:0000256" key="2">
    <source>
        <dbReference type="ARBA" id="ARBA00004651"/>
    </source>
</evidence>
<accession>A0ABQ4S0B0</accession>
<dbReference type="SUPFAM" id="SSF103190">
    <property type="entry name" value="Sensory domain-like"/>
    <property type="match status" value="1"/>
</dbReference>
<dbReference type="InterPro" id="IPR011006">
    <property type="entry name" value="CheY-like_superfamily"/>
</dbReference>
<dbReference type="Gene3D" id="1.10.287.130">
    <property type="match status" value="1"/>
</dbReference>
<dbReference type="CDD" id="cd17546">
    <property type="entry name" value="REC_hyHK_CKI1_RcsC-like"/>
    <property type="match status" value="1"/>
</dbReference>
<dbReference type="EC" id="2.7.13.3" evidence="3"/>
<reference evidence="21" key="1">
    <citation type="journal article" date="2021" name="Front. Microbiol.">
        <title>Comprehensive Comparative Genomics and Phenotyping of Methylobacterium Species.</title>
        <authorList>
            <person name="Alessa O."/>
            <person name="Ogura Y."/>
            <person name="Fujitani Y."/>
            <person name="Takami H."/>
            <person name="Hayashi T."/>
            <person name="Sahin N."/>
            <person name="Tani A."/>
        </authorList>
    </citation>
    <scope>NUCLEOTIDE SEQUENCE</scope>
    <source>
        <strain evidence="21">DSM 19015</strain>
    </source>
</reference>
<dbReference type="InterPro" id="IPR004358">
    <property type="entry name" value="Sig_transdc_His_kin-like_C"/>
</dbReference>
<comment type="catalytic activity">
    <reaction evidence="1">
        <text>ATP + protein L-histidine = ADP + protein N-phospho-L-histidine.</text>
        <dbReference type="EC" id="2.7.13.3"/>
    </reaction>
</comment>
<dbReference type="Gene3D" id="3.30.565.10">
    <property type="entry name" value="Histidine kinase-like ATPase, C-terminal domain"/>
    <property type="match status" value="1"/>
</dbReference>
<keyword evidence="4" id="KW-1003">Cell membrane</keyword>
<dbReference type="InterPro" id="IPR036097">
    <property type="entry name" value="HisK_dim/P_sf"/>
</dbReference>
<feature type="coiled-coil region" evidence="15">
    <location>
        <begin position="822"/>
        <end position="849"/>
    </location>
</feature>
<dbReference type="InterPro" id="IPR013656">
    <property type="entry name" value="PAS_4"/>
</dbReference>
<dbReference type="PANTHER" id="PTHR43047">
    <property type="entry name" value="TWO-COMPONENT HISTIDINE PROTEIN KINASE"/>
    <property type="match status" value="1"/>
</dbReference>
<dbReference type="CDD" id="cd00082">
    <property type="entry name" value="HisKA"/>
    <property type="match status" value="1"/>
</dbReference>
<evidence type="ECO:0000256" key="10">
    <source>
        <dbReference type="ARBA" id="ARBA00022840"/>
    </source>
</evidence>
<dbReference type="SUPFAM" id="SSF47384">
    <property type="entry name" value="Homodimeric domain of signal transducing histidine kinase"/>
    <property type="match status" value="1"/>
</dbReference>
<evidence type="ECO:0000313" key="22">
    <source>
        <dbReference type="Proteomes" id="UP001055125"/>
    </source>
</evidence>
<dbReference type="Pfam" id="PF08447">
    <property type="entry name" value="PAS_3"/>
    <property type="match status" value="1"/>
</dbReference>
<dbReference type="InterPro" id="IPR033479">
    <property type="entry name" value="dCache_1"/>
</dbReference>
<dbReference type="CDD" id="cd12915">
    <property type="entry name" value="PDC2_DGC_like"/>
    <property type="match status" value="1"/>
</dbReference>
<proteinExistence type="predicted"/>
<evidence type="ECO:0000313" key="21">
    <source>
        <dbReference type="EMBL" id="GJD95872.1"/>
    </source>
</evidence>
<evidence type="ECO:0000256" key="13">
    <source>
        <dbReference type="ARBA" id="ARBA00023136"/>
    </source>
</evidence>
<keyword evidence="22" id="KW-1185">Reference proteome</keyword>
<dbReference type="Pfam" id="PF12860">
    <property type="entry name" value="PAS_7"/>
    <property type="match status" value="1"/>
</dbReference>
<dbReference type="RefSeq" id="WP_379003355.1">
    <property type="nucleotide sequence ID" value="NZ_JBHSNE010000053.1"/>
</dbReference>
<keyword evidence="9 21" id="KW-0418">Kinase</keyword>
<protein>
    <recommendedName>
        <fullName evidence="3">histidine kinase</fullName>
        <ecNumber evidence="3">2.7.13.3</ecNumber>
    </recommendedName>
</protein>
<dbReference type="PROSITE" id="PS50110">
    <property type="entry name" value="RESPONSE_REGULATORY"/>
    <property type="match status" value="1"/>
</dbReference>
<dbReference type="EMBL" id="BPQP01000048">
    <property type="protein sequence ID" value="GJD95872.1"/>
    <property type="molecule type" value="Genomic_DNA"/>
</dbReference>
<keyword evidence="11" id="KW-1133">Transmembrane helix</keyword>
<dbReference type="CDD" id="cd00130">
    <property type="entry name" value="PAS"/>
    <property type="match status" value="1"/>
</dbReference>
<dbReference type="InterPro" id="IPR035965">
    <property type="entry name" value="PAS-like_dom_sf"/>
</dbReference>
<dbReference type="InterPro" id="IPR001789">
    <property type="entry name" value="Sig_transdc_resp-reg_receiver"/>
</dbReference>
<dbReference type="InterPro" id="IPR003661">
    <property type="entry name" value="HisK_dim/P_dom"/>
</dbReference>
<dbReference type="InterPro" id="IPR013655">
    <property type="entry name" value="PAS_fold_3"/>
</dbReference>
<evidence type="ECO:0000256" key="16">
    <source>
        <dbReference type="SAM" id="MobiDB-lite"/>
    </source>
</evidence>
<keyword evidence="12" id="KW-0902">Two-component regulatory system</keyword>
<dbReference type="SUPFAM" id="SSF52172">
    <property type="entry name" value="CheY-like"/>
    <property type="match status" value="1"/>
</dbReference>
<dbReference type="Gene3D" id="3.30.450.20">
    <property type="entry name" value="PAS domain"/>
    <property type="match status" value="6"/>
</dbReference>
<dbReference type="Proteomes" id="UP001055125">
    <property type="component" value="Unassembled WGS sequence"/>
</dbReference>
<keyword evidence="7" id="KW-0812">Transmembrane</keyword>
<dbReference type="InterPro" id="IPR029151">
    <property type="entry name" value="Sensor-like_sf"/>
</dbReference>
<evidence type="ECO:0000259" key="19">
    <source>
        <dbReference type="PROSITE" id="PS50112"/>
    </source>
</evidence>
<evidence type="ECO:0000256" key="3">
    <source>
        <dbReference type="ARBA" id="ARBA00012438"/>
    </source>
</evidence>
<dbReference type="SUPFAM" id="SSF55874">
    <property type="entry name" value="ATPase domain of HSP90 chaperone/DNA topoisomerase II/histidine kinase"/>
    <property type="match status" value="1"/>
</dbReference>
<dbReference type="SUPFAM" id="SSF55785">
    <property type="entry name" value="PYP-like sensor domain (PAS domain)"/>
    <property type="match status" value="4"/>
</dbReference>
<feature type="compositionally biased region" description="Polar residues" evidence="16">
    <location>
        <begin position="1231"/>
        <end position="1240"/>
    </location>
</feature>
<feature type="domain" description="PAC" evidence="20">
    <location>
        <begin position="781"/>
        <end position="831"/>
    </location>
</feature>
<dbReference type="InterPro" id="IPR005467">
    <property type="entry name" value="His_kinase_dom"/>
</dbReference>
<feature type="domain" description="Response regulatory" evidence="18">
    <location>
        <begin position="1102"/>
        <end position="1219"/>
    </location>
</feature>
<evidence type="ECO:0000259" key="18">
    <source>
        <dbReference type="PROSITE" id="PS50110"/>
    </source>
</evidence>
<evidence type="ECO:0000256" key="1">
    <source>
        <dbReference type="ARBA" id="ARBA00000085"/>
    </source>
</evidence>
<keyword evidence="6" id="KW-0808">Transferase</keyword>
<dbReference type="CDD" id="cd12914">
    <property type="entry name" value="PDC1_DGC_like"/>
    <property type="match status" value="1"/>
</dbReference>
<name>A0ABQ4S0B0_9HYPH</name>
<evidence type="ECO:0000256" key="7">
    <source>
        <dbReference type="ARBA" id="ARBA00022692"/>
    </source>
</evidence>
<comment type="caution">
    <text evidence="21">The sequence shown here is derived from an EMBL/GenBank/DDBJ whole genome shotgun (WGS) entry which is preliminary data.</text>
</comment>
<dbReference type="NCBIfam" id="TIGR00229">
    <property type="entry name" value="sensory_box"/>
    <property type="match status" value="3"/>
</dbReference>
<dbReference type="InterPro" id="IPR036890">
    <property type="entry name" value="HATPase_C_sf"/>
</dbReference>
<dbReference type="SMART" id="SM00086">
    <property type="entry name" value="PAC"/>
    <property type="match status" value="3"/>
</dbReference>
<evidence type="ECO:0000256" key="11">
    <source>
        <dbReference type="ARBA" id="ARBA00022989"/>
    </source>
</evidence>
<dbReference type="Pfam" id="PF08448">
    <property type="entry name" value="PAS_4"/>
    <property type="match status" value="2"/>
</dbReference>
<dbReference type="CDD" id="cd16922">
    <property type="entry name" value="HATPase_EvgS-ArcB-TorS-like"/>
    <property type="match status" value="1"/>
</dbReference>
<evidence type="ECO:0000256" key="6">
    <source>
        <dbReference type="ARBA" id="ARBA00022679"/>
    </source>
</evidence>
<dbReference type="PROSITE" id="PS50109">
    <property type="entry name" value="HIS_KIN"/>
    <property type="match status" value="1"/>
</dbReference>
<dbReference type="PROSITE" id="PS50113">
    <property type="entry name" value="PAC"/>
    <property type="match status" value="2"/>
</dbReference>
<dbReference type="Pfam" id="PF02518">
    <property type="entry name" value="HATPase_c"/>
    <property type="match status" value="1"/>
</dbReference>
<dbReference type="Pfam" id="PF02743">
    <property type="entry name" value="dCache_1"/>
    <property type="match status" value="1"/>
</dbReference>
<keyword evidence="5 14" id="KW-0597">Phosphoprotein</keyword>
<dbReference type="PROSITE" id="PS50112">
    <property type="entry name" value="PAS"/>
    <property type="match status" value="1"/>
</dbReference>
<feature type="domain" description="PAS" evidence="19">
    <location>
        <begin position="708"/>
        <end position="767"/>
    </location>
</feature>
<keyword evidence="8" id="KW-0547">Nucleotide-binding</keyword>
<comment type="subcellular location">
    <subcellularLocation>
        <location evidence="2">Cell membrane</location>
        <topology evidence="2">Multi-pass membrane protein</topology>
    </subcellularLocation>
</comment>
<feature type="modified residue" description="4-aspartylphosphate" evidence="14">
    <location>
        <position position="1151"/>
    </location>
</feature>
<dbReference type="SMART" id="SM00388">
    <property type="entry name" value="HisKA"/>
    <property type="match status" value="1"/>
</dbReference>
<dbReference type="InterPro" id="IPR000014">
    <property type="entry name" value="PAS"/>
</dbReference>
<feature type="region of interest" description="Disordered" evidence="16">
    <location>
        <begin position="1221"/>
        <end position="1240"/>
    </location>
</feature>
<evidence type="ECO:0000256" key="4">
    <source>
        <dbReference type="ARBA" id="ARBA00022475"/>
    </source>
</evidence>